<proteinExistence type="predicted"/>
<feature type="domain" description="Cyclin N-terminal" evidence="2">
    <location>
        <begin position="130"/>
        <end position="224"/>
    </location>
</feature>
<dbReference type="Proteomes" id="UP000199727">
    <property type="component" value="Unassembled WGS sequence"/>
</dbReference>
<dbReference type="SUPFAM" id="SSF47954">
    <property type="entry name" value="Cyclin-like"/>
    <property type="match status" value="1"/>
</dbReference>
<evidence type="ECO:0000259" key="2">
    <source>
        <dbReference type="Pfam" id="PF00134"/>
    </source>
</evidence>
<feature type="compositionally biased region" description="Low complexity" evidence="1">
    <location>
        <begin position="248"/>
        <end position="257"/>
    </location>
</feature>
<dbReference type="PANTHER" id="PTHR15615">
    <property type="match status" value="1"/>
</dbReference>
<dbReference type="InterPro" id="IPR006671">
    <property type="entry name" value="Cyclin_N"/>
</dbReference>
<dbReference type="GO" id="GO:0016538">
    <property type="term" value="F:cyclin-dependent protein serine/threonine kinase regulator activity"/>
    <property type="evidence" value="ECO:0007669"/>
    <property type="project" value="TreeGrafter"/>
</dbReference>
<name>A0A854QLY3_CRYNE</name>
<dbReference type="AlphaFoldDB" id="A0A854QLY3"/>
<gene>
    <name evidence="3" type="ORF">C361_00179</name>
</gene>
<feature type="region of interest" description="Disordered" evidence="1">
    <location>
        <begin position="248"/>
        <end position="347"/>
    </location>
</feature>
<accession>A0A854QLY3</accession>
<feature type="compositionally biased region" description="Polar residues" evidence="1">
    <location>
        <begin position="28"/>
        <end position="37"/>
    </location>
</feature>
<feature type="region of interest" description="Disordered" evidence="1">
    <location>
        <begin position="1"/>
        <end position="37"/>
    </location>
</feature>
<dbReference type="OrthoDB" id="244495at2759"/>
<feature type="compositionally biased region" description="Low complexity" evidence="1">
    <location>
        <begin position="326"/>
        <end position="339"/>
    </location>
</feature>
<comment type="caution">
    <text evidence="3">The sequence shown here is derived from an EMBL/GenBank/DDBJ whole genome shotgun (WGS) entry which is preliminary data.</text>
</comment>
<feature type="region of interest" description="Disordered" evidence="1">
    <location>
        <begin position="57"/>
        <end position="93"/>
    </location>
</feature>
<reference evidence="3 4" key="1">
    <citation type="submission" date="2017-06" db="EMBL/GenBank/DDBJ databases">
        <title>Global population genomics of the pathogenic fungus Cryptococcus neoformans var. grubii.</title>
        <authorList>
            <person name="Cuomo C."/>
            <person name="Litvintseva A."/>
            <person name="Chen Y."/>
            <person name="Young S."/>
            <person name="Zeng Q."/>
            <person name="Chapman S."/>
            <person name="Gujja S."/>
            <person name="Saif S."/>
            <person name="Birren B."/>
        </authorList>
    </citation>
    <scope>NUCLEOTIDE SEQUENCE [LARGE SCALE GENOMIC DNA]</scope>
    <source>
        <strain evidence="3 4">Tu259-1</strain>
    </source>
</reference>
<organism evidence="3 4">
    <name type="scientific">Cryptococcus neoformans Tu259-1</name>
    <dbReference type="NCBI Taxonomy" id="1230072"/>
    <lineage>
        <taxon>Eukaryota</taxon>
        <taxon>Fungi</taxon>
        <taxon>Dikarya</taxon>
        <taxon>Basidiomycota</taxon>
        <taxon>Agaricomycotina</taxon>
        <taxon>Tremellomycetes</taxon>
        <taxon>Tremellales</taxon>
        <taxon>Cryptococcaceae</taxon>
        <taxon>Cryptococcus</taxon>
        <taxon>Cryptococcus neoformans species complex</taxon>
    </lineage>
</organism>
<feature type="compositionally biased region" description="Low complexity" evidence="1">
    <location>
        <begin position="65"/>
        <end position="90"/>
    </location>
</feature>
<dbReference type="InterPro" id="IPR013922">
    <property type="entry name" value="Cyclin_PHO80-like"/>
</dbReference>
<dbReference type="CDD" id="cd20557">
    <property type="entry name" value="CYCLIN_ScPCL1-like"/>
    <property type="match status" value="1"/>
</dbReference>
<dbReference type="GO" id="GO:0019901">
    <property type="term" value="F:protein kinase binding"/>
    <property type="evidence" value="ECO:0007669"/>
    <property type="project" value="InterPro"/>
</dbReference>
<sequence>MSRLIPQLSRKQQPPRLKSNDNQRTHTSRYPSHNCVSNKPARLIYTTNMSASAVPAYRHNSASPPVSSRKAVKASASASASSSRPPTRSSQDLYYGHEETAVLAARFITHLFQCPNIPAPSAPGAPTPTLAHFVAYALHRTRLPSVVTFAALLLLQRLKKRYPAARGSSGHRLFISAFMIASKVICDDTYSNQSWGIVAQKMFALKEINQMEREMCGYLEWNLNFGEREMLEFEMDLRALHGPRAVARASSGSSGRSEIAMADSPCKSYPTPETTPDPQVSSRPIRPVPSPYKTRSYSHVPPMVPPFPSPPLSPHHAHLSPQPPRLSSANSSLQSSPASDDCKTPSPITVMATTRSIPCTKSFDMAKAFEASARTQGVSFVRRGDDGVTVW</sequence>
<protein>
    <submittedName>
        <fullName evidence="3">Alternative cyclin Pcl12</fullName>
    </submittedName>
</protein>
<dbReference type="Gene3D" id="1.10.472.10">
    <property type="entry name" value="Cyclin-like"/>
    <property type="match status" value="1"/>
</dbReference>
<evidence type="ECO:0000313" key="3">
    <source>
        <dbReference type="EMBL" id="OXG30346.1"/>
    </source>
</evidence>
<dbReference type="Pfam" id="PF00134">
    <property type="entry name" value="Cyclin_N"/>
    <property type="match status" value="1"/>
</dbReference>
<dbReference type="GO" id="GO:0000307">
    <property type="term" value="C:cyclin-dependent protein kinase holoenzyme complex"/>
    <property type="evidence" value="ECO:0007669"/>
    <property type="project" value="TreeGrafter"/>
</dbReference>
<dbReference type="PANTHER" id="PTHR15615:SF108">
    <property type="entry name" value="PROTEIN CNPPD1"/>
    <property type="match status" value="1"/>
</dbReference>
<dbReference type="GO" id="GO:0005634">
    <property type="term" value="C:nucleus"/>
    <property type="evidence" value="ECO:0007669"/>
    <property type="project" value="TreeGrafter"/>
</dbReference>
<dbReference type="EMBL" id="AMKT01000005">
    <property type="protein sequence ID" value="OXG30346.1"/>
    <property type="molecule type" value="Genomic_DNA"/>
</dbReference>
<evidence type="ECO:0000313" key="4">
    <source>
        <dbReference type="Proteomes" id="UP000199727"/>
    </source>
</evidence>
<dbReference type="InterPro" id="IPR036915">
    <property type="entry name" value="Cyclin-like_sf"/>
</dbReference>
<feature type="compositionally biased region" description="Pro residues" evidence="1">
    <location>
        <begin position="302"/>
        <end position="313"/>
    </location>
</feature>
<evidence type="ECO:0000256" key="1">
    <source>
        <dbReference type="SAM" id="MobiDB-lite"/>
    </source>
</evidence>